<dbReference type="GO" id="GO:0000278">
    <property type="term" value="P:mitotic cell cycle"/>
    <property type="evidence" value="ECO:0000318"/>
    <property type="project" value="GO_Central"/>
</dbReference>
<dbReference type="InterPro" id="IPR032054">
    <property type="entry name" value="Cdt1_C"/>
</dbReference>
<keyword evidence="6" id="KW-1185">Reference proteome</keyword>
<keyword evidence="2" id="KW-0131">Cell cycle</keyword>
<evidence type="ECO:0000313" key="6">
    <source>
        <dbReference type="Proteomes" id="UP000007241"/>
    </source>
</evidence>
<dbReference type="InParanoid" id="F4NTV1"/>
<dbReference type="InterPro" id="IPR014939">
    <property type="entry name" value="CDT1_Gemini-bd-like"/>
</dbReference>
<dbReference type="GO" id="GO:0005634">
    <property type="term" value="C:nucleus"/>
    <property type="evidence" value="ECO:0000318"/>
    <property type="project" value="GO_Central"/>
</dbReference>
<organism evidence="5 6">
    <name type="scientific">Batrachochytrium dendrobatidis (strain JAM81 / FGSC 10211)</name>
    <name type="common">Frog chytrid fungus</name>
    <dbReference type="NCBI Taxonomy" id="684364"/>
    <lineage>
        <taxon>Eukaryota</taxon>
        <taxon>Fungi</taxon>
        <taxon>Fungi incertae sedis</taxon>
        <taxon>Chytridiomycota</taxon>
        <taxon>Chytridiomycota incertae sedis</taxon>
        <taxon>Chytridiomycetes</taxon>
        <taxon>Rhizophydiales</taxon>
        <taxon>Rhizophydiales incertae sedis</taxon>
        <taxon>Batrachochytrium</taxon>
    </lineage>
</organism>
<dbReference type="Pfam" id="PF16679">
    <property type="entry name" value="CDT1_C"/>
    <property type="match status" value="1"/>
</dbReference>
<evidence type="ECO:0000256" key="2">
    <source>
        <dbReference type="ARBA" id="ARBA00023306"/>
    </source>
</evidence>
<feature type="domain" description="CDT1 Geminin-binding" evidence="4">
    <location>
        <begin position="310"/>
        <end position="525"/>
    </location>
</feature>
<dbReference type="InterPro" id="IPR036390">
    <property type="entry name" value="WH_DNA-bd_sf"/>
</dbReference>
<dbReference type="Gene3D" id="1.10.10.1420">
    <property type="entry name" value="DNA replication factor Cdt1, C-terminal WH domain"/>
    <property type="match status" value="1"/>
</dbReference>
<dbReference type="OMA" id="GMRTPTK"/>
<evidence type="ECO:0000313" key="5">
    <source>
        <dbReference type="EMBL" id="EGF83544.1"/>
    </source>
</evidence>
<sequence length="761" mass="84070">MSARSNANGRRASYLKRLPETTPSVTSFLQRSKKTANSFIDGHDMANPVKTALLLSDLSATTVTKTPQKQKNGSVITPSKCSLDDSVVILRSAKRPCLSKQTETSTDKLLSPALYSSKSNLVQTTLHLPDLSTTSSPYTQADLQSLDPVPDDASPISSILDSSAIASTFETTSRYSSSVSDASLKEVAKESDPVVEDKAHLEQHAQKNNINLKRKHTEQILDEADTILSSSSNTCLPSTPMPIDAINMPALETIEPDRSALIGKNISVTLPTEKPPIKVAAYIKYKHLINGTSSALDTPSKPAVIHRRELPSHLELLQKTFEALEKVHDFTTARDQRCIYHKIRRAVENYSNRSFELSHLAQIMYIYPEAYNLQAVRTVHDGASVSSILIESSKASHDANQSIFEALVQPSKNIANSMHLPPCIQGKQQENTPLSVSRRTICPETRSIDDFSTHKRLIMAASMLESRLLTFRRRLEDWVDTTHNAFLDADPRRKIEMEGLCGIPQWHSQFDLSTVPELPMAALPEPELTHFQKLWKKRGGCDMPGVATSLTGASFQGLNEQLAKKLAQKIKAHSETTEKKELGSKTSIDTPNYSELSLASNDPSETVESNNGTPTKKISRAAAIVLKLKEKNRLKAEKEKANPTPSAETIKRIEMLKRLPSIAQALNIHYSSTKKVAMPLPMALSYLTDGFAHHNLSANDIYDHVMLLVDVAPNFCQIVVSEGKQVLKLLTTHKPMEVVREAIRNVDSNKSKILNVPSISK</sequence>
<proteinExistence type="inferred from homology"/>
<dbReference type="GO" id="GO:0000076">
    <property type="term" value="P:DNA replication checkpoint signaling"/>
    <property type="evidence" value="ECO:0000318"/>
    <property type="project" value="GO_Central"/>
</dbReference>
<dbReference type="GO" id="GO:0003677">
    <property type="term" value="F:DNA binding"/>
    <property type="evidence" value="ECO:0000318"/>
    <property type="project" value="GO_Central"/>
</dbReference>
<feature type="region of interest" description="Disordered" evidence="3">
    <location>
        <begin position="574"/>
        <end position="614"/>
    </location>
</feature>
<dbReference type="GO" id="GO:0070182">
    <property type="term" value="F:DNA polymerase binding"/>
    <property type="evidence" value="ECO:0000318"/>
    <property type="project" value="GO_Central"/>
</dbReference>
<dbReference type="EMBL" id="GL882879">
    <property type="protein sequence ID" value="EGF83544.1"/>
    <property type="molecule type" value="Genomic_DNA"/>
</dbReference>
<dbReference type="GO" id="GO:0071163">
    <property type="term" value="P:DNA replication preinitiation complex assembly"/>
    <property type="evidence" value="ECO:0000318"/>
    <property type="project" value="GO_Central"/>
</dbReference>
<protein>
    <recommendedName>
        <fullName evidence="4">CDT1 Geminin-binding domain-containing protein</fullName>
    </recommendedName>
</protein>
<accession>F4NTV1</accession>
<dbReference type="PANTHER" id="PTHR28637">
    <property type="entry name" value="DNA REPLICATION FACTOR CDT1"/>
    <property type="match status" value="1"/>
</dbReference>
<dbReference type="InterPro" id="IPR045173">
    <property type="entry name" value="Cdt1"/>
</dbReference>
<dbReference type="SUPFAM" id="SSF46785">
    <property type="entry name" value="Winged helix' DNA-binding domain"/>
    <property type="match status" value="1"/>
</dbReference>
<evidence type="ECO:0000256" key="1">
    <source>
        <dbReference type="ARBA" id="ARBA00008356"/>
    </source>
</evidence>
<evidence type="ECO:0000259" key="4">
    <source>
        <dbReference type="SMART" id="SM01075"/>
    </source>
</evidence>
<dbReference type="STRING" id="684364.F4NTV1"/>
<evidence type="ECO:0000256" key="3">
    <source>
        <dbReference type="SAM" id="MobiDB-lite"/>
    </source>
</evidence>
<dbReference type="HOGENOM" id="CLU_366366_0_0_1"/>
<dbReference type="RefSeq" id="XP_006676134.1">
    <property type="nucleotide sequence ID" value="XM_006676071.1"/>
</dbReference>
<dbReference type="AlphaFoldDB" id="F4NTV1"/>
<reference evidence="5 6" key="1">
    <citation type="submission" date="2009-12" db="EMBL/GenBank/DDBJ databases">
        <title>The draft genome of Batrachochytrium dendrobatidis.</title>
        <authorList>
            <consortium name="US DOE Joint Genome Institute (JGI-PGF)"/>
            <person name="Kuo A."/>
            <person name="Salamov A."/>
            <person name="Schmutz J."/>
            <person name="Lucas S."/>
            <person name="Pitluck S."/>
            <person name="Rosenblum E."/>
            <person name="Stajich J."/>
            <person name="Eisen M."/>
            <person name="Grigoriev I.V."/>
        </authorList>
    </citation>
    <scope>NUCLEOTIDE SEQUENCE [LARGE SCALE GENOMIC DNA]</scope>
    <source>
        <strain evidence="6">JAM81 / FGSC 10211</strain>
    </source>
</reference>
<dbReference type="GeneID" id="18241940"/>
<name>F4NTV1_BATDJ</name>
<dbReference type="OrthoDB" id="341730at2759"/>
<feature type="compositionally biased region" description="Basic and acidic residues" evidence="3">
    <location>
        <begin position="574"/>
        <end position="583"/>
    </location>
</feature>
<gene>
    <name evidence="5" type="ORF">BATDEDRAFT_85078</name>
</gene>
<comment type="similarity">
    <text evidence="1">Belongs to the Cdt1 family.</text>
</comment>
<feature type="compositionally biased region" description="Polar residues" evidence="3">
    <location>
        <begin position="584"/>
        <end position="614"/>
    </location>
</feature>
<dbReference type="PANTHER" id="PTHR28637:SF1">
    <property type="entry name" value="DNA REPLICATION FACTOR CDT1"/>
    <property type="match status" value="1"/>
</dbReference>
<dbReference type="InterPro" id="IPR038090">
    <property type="entry name" value="Cdt1_C_WH_dom_sf"/>
</dbReference>
<dbReference type="SMART" id="SM01075">
    <property type="entry name" value="CDT1"/>
    <property type="match status" value="1"/>
</dbReference>
<dbReference type="Proteomes" id="UP000007241">
    <property type="component" value="Unassembled WGS sequence"/>
</dbReference>
<dbReference type="GO" id="GO:0030174">
    <property type="term" value="P:regulation of DNA-templated DNA replication initiation"/>
    <property type="evidence" value="ECO:0000318"/>
    <property type="project" value="GO_Central"/>
</dbReference>
<dbReference type="Pfam" id="PF08839">
    <property type="entry name" value="CDT1"/>
    <property type="match status" value="1"/>
</dbReference>